<proteinExistence type="predicted"/>
<dbReference type="AlphaFoldDB" id="A0A834BKY9"/>
<name>A0A834BKY9_9CHIR</name>
<protein>
    <submittedName>
        <fullName evidence="2">Uncharacterized protein</fullName>
    </submittedName>
</protein>
<feature type="region of interest" description="Disordered" evidence="1">
    <location>
        <begin position="40"/>
        <end position="74"/>
    </location>
</feature>
<comment type="caution">
    <text evidence="2">The sequence shown here is derived from an EMBL/GenBank/DDBJ whole genome shotgun (WGS) entry which is preliminary data.</text>
</comment>
<gene>
    <name evidence="2" type="ORF">HJG60_007817</name>
</gene>
<evidence type="ECO:0000313" key="2">
    <source>
        <dbReference type="EMBL" id="KAF6130844.1"/>
    </source>
</evidence>
<reference evidence="2 3" key="1">
    <citation type="journal article" date="2020" name="Nature">
        <title>Six reference-quality genomes reveal evolution of bat adaptations.</title>
        <authorList>
            <person name="Jebb D."/>
            <person name="Huang Z."/>
            <person name="Pippel M."/>
            <person name="Hughes G.M."/>
            <person name="Lavrichenko K."/>
            <person name="Devanna P."/>
            <person name="Winkler S."/>
            <person name="Jermiin L.S."/>
            <person name="Skirmuntt E.C."/>
            <person name="Katzourakis A."/>
            <person name="Burkitt-Gray L."/>
            <person name="Ray D.A."/>
            <person name="Sullivan K.A.M."/>
            <person name="Roscito J.G."/>
            <person name="Kirilenko B.M."/>
            <person name="Davalos L.M."/>
            <person name="Corthals A.P."/>
            <person name="Power M.L."/>
            <person name="Jones G."/>
            <person name="Ransome R.D."/>
            <person name="Dechmann D.K.N."/>
            <person name="Locatelli A.G."/>
            <person name="Puechmaille S.J."/>
            <person name="Fedrigo O."/>
            <person name="Jarvis E.D."/>
            <person name="Hiller M."/>
            <person name="Vernes S.C."/>
            <person name="Myers E.W."/>
            <person name="Teeling E.C."/>
        </authorList>
    </citation>
    <scope>NUCLEOTIDE SEQUENCE [LARGE SCALE GENOMIC DNA]</scope>
    <source>
        <strain evidence="2">Bat1K_MPI-CBG_1</strain>
    </source>
</reference>
<evidence type="ECO:0000313" key="3">
    <source>
        <dbReference type="Proteomes" id="UP000664940"/>
    </source>
</evidence>
<evidence type="ECO:0000256" key="1">
    <source>
        <dbReference type="SAM" id="MobiDB-lite"/>
    </source>
</evidence>
<accession>A0A834BKY9</accession>
<sequence>MPSGSQRTCLCSRNLWAGERASALPGSDALVSWEGIAVPQEPSGAQSPSAVAGHAPGPPLPRSGTEQHPGDYPRHPELLFGPVNSWEHALGAFLLAGLLVYSNYLTDRTLNWEPATHLAPGLVVEVDVFPKMHPSHCAPNAWTSKASTRKPFQKLERIVCCWCVGLAKCIGGRCSRKVQELESPGVEEVTCHQPPRGWPS</sequence>
<organism evidence="2 3">
    <name type="scientific">Phyllostomus discolor</name>
    <name type="common">pale spear-nosed bat</name>
    <dbReference type="NCBI Taxonomy" id="89673"/>
    <lineage>
        <taxon>Eukaryota</taxon>
        <taxon>Metazoa</taxon>
        <taxon>Chordata</taxon>
        <taxon>Craniata</taxon>
        <taxon>Vertebrata</taxon>
        <taxon>Euteleostomi</taxon>
        <taxon>Mammalia</taxon>
        <taxon>Eutheria</taxon>
        <taxon>Laurasiatheria</taxon>
        <taxon>Chiroptera</taxon>
        <taxon>Yangochiroptera</taxon>
        <taxon>Phyllostomidae</taxon>
        <taxon>Phyllostominae</taxon>
        <taxon>Phyllostomus</taxon>
    </lineage>
</organism>
<dbReference type="Proteomes" id="UP000664940">
    <property type="component" value="Unassembled WGS sequence"/>
</dbReference>
<dbReference type="EMBL" id="JABVXQ010000001">
    <property type="protein sequence ID" value="KAF6130844.1"/>
    <property type="molecule type" value="Genomic_DNA"/>
</dbReference>